<comment type="caution">
    <text evidence="1">The sequence shown here is derived from an EMBL/GenBank/DDBJ whole genome shotgun (WGS) entry which is preliminary data.</text>
</comment>
<accession>A0ABS9V451</accession>
<dbReference type="RefSeq" id="WP_241349325.1">
    <property type="nucleotide sequence ID" value="NZ_JAKZGP010000052.1"/>
</dbReference>
<proteinExistence type="predicted"/>
<evidence type="ECO:0000313" key="1">
    <source>
        <dbReference type="EMBL" id="MCH7410970.1"/>
    </source>
</evidence>
<dbReference type="Proteomes" id="UP001165489">
    <property type="component" value="Unassembled WGS sequence"/>
</dbReference>
<reference evidence="1" key="1">
    <citation type="submission" date="2022-03" db="EMBL/GenBank/DDBJ databases">
        <title>De novo assembled genomes of Belliella spp. (Cyclobacteriaceae) strains.</title>
        <authorList>
            <person name="Szabo A."/>
            <person name="Korponai K."/>
            <person name="Felfoldi T."/>
        </authorList>
    </citation>
    <scope>NUCLEOTIDE SEQUENCE</scope>
    <source>
        <strain evidence="1">DSM 111904</strain>
    </source>
</reference>
<gene>
    <name evidence="1" type="ORF">MM239_16300</name>
</gene>
<keyword evidence="2" id="KW-1185">Reference proteome</keyword>
<dbReference type="PROSITE" id="PS51257">
    <property type="entry name" value="PROKAR_LIPOPROTEIN"/>
    <property type="match status" value="1"/>
</dbReference>
<dbReference type="EMBL" id="JAKZGP010000052">
    <property type="protein sequence ID" value="MCH7410970.1"/>
    <property type="molecule type" value="Genomic_DNA"/>
</dbReference>
<name>A0ABS9V451_9BACT</name>
<protein>
    <recommendedName>
        <fullName evidence="3">Lipocalin-like domain-containing protein</fullName>
    </recommendedName>
</protein>
<evidence type="ECO:0008006" key="3">
    <source>
        <dbReference type="Google" id="ProtNLM"/>
    </source>
</evidence>
<sequence>MKNQLFFIAFTLLMLSCSKVEEPTMLFPYQDKIIGEWVQVQKFVLVDEHVTPPKYDWQEIKDGYTLSLFEDGTFNYTKFEECTTGKYAFKGIFPEIELTFDCEIEFYGIKTSTYSEIIMENLTQNNRLQLEHNYGKSLNGCASECFSVFERVK</sequence>
<evidence type="ECO:0000313" key="2">
    <source>
        <dbReference type="Proteomes" id="UP001165489"/>
    </source>
</evidence>
<organism evidence="1 2">
    <name type="scientific">Belliella filtrata</name>
    <dbReference type="NCBI Taxonomy" id="2923435"/>
    <lineage>
        <taxon>Bacteria</taxon>
        <taxon>Pseudomonadati</taxon>
        <taxon>Bacteroidota</taxon>
        <taxon>Cytophagia</taxon>
        <taxon>Cytophagales</taxon>
        <taxon>Cyclobacteriaceae</taxon>
        <taxon>Belliella</taxon>
    </lineage>
</organism>